<dbReference type="PATRIC" id="fig|1235802.3.peg.4916"/>
<dbReference type="EMBL" id="AQFT01000136">
    <property type="protein sequence ID" value="EMZ21076.1"/>
    <property type="molecule type" value="Genomic_DNA"/>
</dbReference>
<dbReference type="Proteomes" id="UP000012589">
    <property type="component" value="Unassembled WGS sequence"/>
</dbReference>
<reference evidence="1 2" key="1">
    <citation type="journal article" date="2014" name="Genome Announc.">
        <title>Draft genome sequences of the altered schaedler flora, a defined bacterial community from gnotobiotic mice.</title>
        <authorList>
            <person name="Wannemuehler M.J."/>
            <person name="Overstreet A.M."/>
            <person name="Ward D.V."/>
            <person name="Phillips G.J."/>
        </authorList>
    </citation>
    <scope>NUCLEOTIDE SEQUENCE [LARGE SCALE GENOMIC DNA]</scope>
    <source>
        <strain evidence="1 2">ASF492</strain>
    </source>
</reference>
<dbReference type="AlphaFoldDB" id="N1ZYU7"/>
<evidence type="ECO:0000313" key="1">
    <source>
        <dbReference type="EMBL" id="EMZ21076.1"/>
    </source>
</evidence>
<keyword evidence="2" id="KW-1185">Reference proteome</keyword>
<name>N1ZYU7_9FIRM</name>
<dbReference type="STRING" id="1235802.C823_04649"/>
<gene>
    <name evidence="1" type="ORF">C823_04649</name>
</gene>
<sequence length="156" mass="18428">MISNPKHGWCNFNLGTFEGTPSYLTDVPLDLLVAFIDYHNKGCGVAWFDEEGTEFSLVITPYSLFIIEEKERIILYDLSEMNIENIEKELVEDIENNLYGWIYFMTDDNPEEIKQYEIKLMKKLSTLKKIYWRINKCYGNGMIQIMKIVIHTFMMV</sequence>
<accession>N1ZYU7</accession>
<dbReference type="HOGENOM" id="CLU_1683913_0_0_9"/>
<proteinExistence type="predicted"/>
<dbReference type="OrthoDB" id="2086320at2"/>
<organism evidence="1 2">
    <name type="scientific">Eubacterium plexicaudatum ASF492</name>
    <dbReference type="NCBI Taxonomy" id="1235802"/>
    <lineage>
        <taxon>Bacteria</taxon>
        <taxon>Bacillati</taxon>
        <taxon>Bacillota</taxon>
        <taxon>Clostridia</taxon>
        <taxon>Eubacteriales</taxon>
        <taxon>Eubacteriaceae</taxon>
        <taxon>Eubacterium</taxon>
    </lineage>
</organism>
<comment type="caution">
    <text evidence="1">The sequence shown here is derived from an EMBL/GenBank/DDBJ whole genome shotgun (WGS) entry which is preliminary data.</text>
</comment>
<protein>
    <submittedName>
        <fullName evidence="1">Uncharacterized protein</fullName>
    </submittedName>
</protein>
<evidence type="ECO:0000313" key="2">
    <source>
        <dbReference type="Proteomes" id="UP000012589"/>
    </source>
</evidence>